<dbReference type="WBParaSite" id="Gr19_v10_g6876.t1">
    <property type="protein sequence ID" value="Gr19_v10_g6876.t1"/>
    <property type="gene ID" value="Gr19_v10_g6876"/>
</dbReference>
<dbReference type="Proteomes" id="UP000887572">
    <property type="component" value="Unplaced"/>
</dbReference>
<feature type="compositionally biased region" description="Polar residues" evidence="2">
    <location>
        <begin position="521"/>
        <end position="533"/>
    </location>
</feature>
<evidence type="ECO:0000256" key="1">
    <source>
        <dbReference type="ARBA" id="ARBA00007159"/>
    </source>
</evidence>
<dbReference type="GO" id="GO:0055037">
    <property type="term" value="C:recycling endosome"/>
    <property type="evidence" value="ECO:0007669"/>
    <property type="project" value="TreeGrafter"/>
</dbReference>
<feature type="region of interest" description="Disordered" evidence="2">
    <location>
        <begin position="503"/>
        <end position="551"/>
    </location>
</feature>
<organism evidence="4 6">
    <name type="scientific">Globodera rostochiensis</name>
    <name type="common">Golden nematode worm</name>
    <name type="synonym">Heterodera rostochiensis</name>
    <dbReference type="NCBI Taxonomy" id="31243"/>
    <lineage>
        <taxon>Eukaryota</taxon>
        <taxon>Metazoa</taxon>
        <taxon>Ecdysozoa</taxon>
        <taxon>Nematoda</taxon>
        <taxon>Chromadorea</taxon>
        <taxon>Rhabditida</taxon>
        <taxon>Tylenchina</taxon>
        <taxon>Tylenchomorpha</taxon>
        <taxon>Tylenchoidea</taxon>
        <taxon>Heteroderidae</taxon>
        <taxon>Heteroderinae</taxon>
        <taxon>Globodera</taxon>
    </lineage>
</organism>
<dbReference type="InterPro" id="IPR024224">
    <property type="entry name" value="DENND6"/>
</dbReference>
<evidence type="ECO:0000313" key="5">
    <source>
        <dbReference type="WBParaSite" id="Gr19_v10_g10942.t1"/>
    </source>
</evidence>
<sequence length="785" mass="87691">MFAIFSTMLAQSPIGTAEMPDDEAEEDEEECEGQPLAAGCWRRFRQWVHCFCVVTFDLELGQTIEVVYPGDAALSSQERSDLCYAAFPDSNSTMPSPAAHGSTPMMLRKGGQQSPEGPSDSTHHFRIRRAPLEGQNVVNAFSSVLEELLPASLRPDRRFLHGFSYFRRQRDALLPRGYFQKSIVLVSALPFVALFQRILPEVALAFFTGGESAIETACLQMDRHWPSPTCVGRPLSLPLFGLHFQCVIPPAANTADAIMPEVEHLDLATNNASSKLGKFLLGVGGDAIKLSRQNDDAAATEEGFEFVEPINNNCSDCGVVQLNSVHEIDQHFYDGMRRLLPHLQLIWELVLLGEPLLVLAPTASLSSALVHALIGLIGPLRYFGDYRPFFTIHDSDFVGLSARQNCCVNNYVLGVTNPFFLKAFAHWPHILKMGPDLNDHNNNNINSLRRQRSSDSRLLPMLLRSAQQTTAGPVAQRHILLAASAETAGGGGGGGVTAICRSSGTTATSMDSGGGKERTEQNGANGHSSGQQEQEVRHIQHRTTTTATTTTTIRRLSDRAQLDHRSAGGLLSTHRQFLFQDKSLARKLLKTHNDSASQRQILRRHFVELTQSFINPLERYIASLLPLRRHLCPFQPHFGHPGVRGDWQGLYRQFVARSPNFIGWLQQRRRDIEWQLREEHLEVLCTANLSPDVLCRRNQVEIVDLVLKFRDRLAELEGRKKQQQQPQQCRRRGLSTSPMKKQSVVDRQRVQLQQQLNCLLSSVDDELKNLLMSNNALRRAAANEK</sequence>
<dbReference type="PANTHER" id="PTHR13677">
    <property type="entry name" value="LD41638P"/>
    <property type="match status" value="1"/>
</dbReference>
<evidence type="ECO:0000313" key="6">
    <source>
        <dbReference type="WBParaSite" id="Gr19_v10_g6876.t1"/>
    </source>
</evidence>
<dbReference type="PANTHER" id="PTHR13677:SF0">
    <property type="entry name" value="LD41638P"/>
    <property type="match status" value="1"/>
</dbReference>
<dbReference type="InterPro" id="IPR037516">
    <property type="entry name" value="Tripartite_DENN"/>
</dbReference>
<reference evidence="5 6" key="1">
    <citation type="submission" date="2022-11" db="UniProtKB">
        <authorList>
            <consortium name="WormBaseParasite"/>
        </authorList>
    </citation>
    <scope>IDENTIFICATION</scope>
</reference>
<accession>A0A914I348</accession>
<dbReference type="GO" id="GO:0005085">
    <property type="term" value="F:guanyl-nucleotide exchange factor activity"/>
    <property type="evidence" value="ECO:0007669"/>
    <property type="project" value="InterPro"/>
</dbReference>
<feature type="domain" description="UDENN" evidence="3">
    <location>
        <begin position="49"/>
        <end position="675"/>
    </location>
</feature>
<dbReference type="WBParaSite" id="Gr19_v10_g10942.t1">
    <property type="protein sequence ID" value="Gr19_v10_g10942.t1"/>
    <property type="gene ID" value="Gr19_v10_g10942"/>
</dbReference>
<feature type="region of interest" description="Disordered" evidence="2">
    <location>
        <begin position="718"/>
        <end position="744"/>
    </location>
</feature>
<evidence type="ECO:0000313" key="4">
    <source>
        <dbReference type="Proteomes" id="UP000887572"/>
    </source>
</evidence>
<comment type="similarity">
    <text evidence="1">Belongs to the DENND6 family.</text>
</comment>
<name>A0A914I348_GLORO</name>
<feature type="compositionally biased region" description="Polar residues" evidence="2">
    <location>
        <begin position="111"/>
        <end position="120"/>
    </location>
</feature>
<proteinExistence type="inferred from homology"/>
<protein>
    <submittedName>
        <fullName evidence="5 6">UDENN domain-containing protein</fullName>
    </submittedName>
</protein>
<evidence type="ECO:0000259" key="3">
    <source>
        <dbReference type="PROSITE" id="PS50211"/>
    </source>
</evidence>
<feature type="region of interest" description="Disordered" evidence="2">
    <location>
        <begin position="93"/>
        <end position="123"/>
    </location>
</feature>
<dbReference type="AlphaFoldDB" id="A0A914I348"/>
<evidence type="ECO:0000256" key="2">
    <source>
        <dbReference type="SAM" id="MobiDB-lite"/>
    </source>
</evidence>
<dbReference type="PROSITE" id="PS50211">
    <property type="entry name" value="DENN"/>
    <property type="match status" value="1"/>
</dbReference>
<keyword evidence="4" id="KW-1185">Reference proteome</keyword>